<feature type="binding site" evidence="8">
    <location>
        <position position="138"/>
    </location>
    <ligand>
        <name>substrate</name>
    </ligand>
</feature>
<feature type="domain" description="Beta-galactosidase C-terminal" evidence="12">
    <location>
        <begin position="631"/>
        <end position="686"/>
    </location>
</feature>
<accession>A0A1X7N1T2</accession>
<reference evidence="14" key="1">
    <citation type="submission" date="2017-04" db="EMBL/GenBank/DDBJ databases">
        <authorList>
            <person name="Varghese N."/>
            <person name="Submissions S."/>
        </authorList>
    </citation>
    <scope>NUCLEOTIDE SEQUENCE [LARGE SCALE GENOMIC DNA]</scope>
    <source>
        <strain evidence="14">VKM Ac-2121</strain>
    </source>
</reference>
<dbReference type="Pfam" id="PF08532">
    <property type="entry name" value="Glyco_hydro_42M"/>
    <property type="match status" value="1"/>
</dbReference>
<dbReference type="InterPro" id="IPR013739">
    <property type="entry name" value="Beta_galactosidase_C"/>
</dbReference>
<feature type="active site" description="Nucleophile" evidence="7">
    <location>
        <position position="334"/>
    </location>
</feature>
<evidence type="ECO:0000256" key="9">
    <source>
        <dbReference type="SAM" id="MobiDB-lite"/>
    </source>
</evidence>
<dbReference type="InterPro" id="IPR013529">
    <property type="entry name" value="Glyco_hydro_42_N"/>
</dbReference>
<name>A0A1X7N1T2_9MICO</name>
<feature type="domain" description="Glycoside hydrolase family 42 N-terminal" evidence="10">
    <location>
        <begin position="41"/>
        <end position="410"/>
    </location>
</feature>
<proteinExistence type="inferred from homology"/>
<keyword evidence="14" id="KW-1185">Reference proteome</keyword>
<gene>
    <name evidence="13" type="ORF">SAMN06295885_0562</name>
</gene>
<dbReference type="Gene3D" id="3.40.50.880">
    <property type="match status" value="1"/>
</dbReference>
<dbReference type="SUPFAM" id="SSF52317">
    <property type="entry name" value="Class I glutamine amidotransferase-like"/>
    <property type="match status" value="1"/>
</dbReference>
<dbReference type="STRING" id="1891671.SAMN06295885_0562"/>
<feature type="binding site" evidence="8">
    <location>
        <position position="342"/>
    </location>
    <ligand>
        <name>substrate</name>
    </ligand>
</feature>
<dbReference type="Gene3D" id="2.60.40.1180">
    <property type="entry name" value="Golgi alpha-mannosidase II"/>
    <property type="match status" value="1"/>
</dbReference>
<keyword evidence="4 6" id="KW-0378">Hydrolase</keyword>
<dbReference type="InterPro" id="IPR029062">
    <property type="entry name" value="Class_I_gatase-like"/>
</dbReference>
<dbReference type="EC" id="3.2.1.23" evidence="3 6"/>
<feature type="active site" description="Proton donor" evidence="7">
    <location>
        <position position="177"/>
    </location>
</feature>
<dbReference type="InterPro" id="IPR013780">
    <property type="entry name" value="Glyco_hydro_b"/>
</dbReference>
<feature type="binding site" evidence="8">
    <location>
        <position position="176"/>
    </location>
    <ligand>
        <name>substrate</name>
    </ligand>
</feature>
<evidence type="ECO:0000256" key="5">
    <source>
        <dbReference type="ARBA" id="ARBA00023295"/>
    </source>
</evidence>
<evidence type="ECO:0000313" key="13">
    <source>
        <dbReference type="EMBL" id="SMH31235.1"/>
    </source>
</evidence>
<sequence length="688" mass="75266">MTSDLSSPAAPAAAGHPRTAALGRPGRALLGGRSEIRYGGDYNPEQWPREVWDEDIALMRSAGVNLVSIGIFSWALLEPREGEYDFSFLDELIELLHGAGIDVDLATPTAAPPAWFWTKYPESRPVTREGVTLGWGSRGMVSPSSPEYRAACVALTERLAERYAAHPAVVLWHVHNEYGAPISDDYSAHSVRAFRTWLQRRYDSLEALNAAWGTLFWGQVYGEWDEIDAPRVSASVVNQTQRLDFARFTSDALLECFRAERDAIKRFAPGTPVTTNFMATNCPSVDLWKWRSEVDLVANDHYLVAERRDNHVLLAMDADLTRSLAGGAPWILMEHSTSAVNWQPRNIAKRPGELARNSMSHLARGADAILYFQFRASRYGAEKFHSAMLPHAGVGSRVWKEVVALGDELAGLAEVLGSRVRSRAAILWDWESFWAQDLEWRPSVELEHRERVIAYYTELWRRGVTVDFAHPHADLSGYDIVLAPALYLVDDASRANIEGYVRAGGTFVASYFSGVVDENDAVHPGGAPGSLREVLGVAVPEFLPLYADQTVALASGAAASGWAEEVVLEGADSVTDYADGPAAGSPAITRHHFGEGRSWYVSTRLTGDDLGAVVEDALRDAGIEAVLGDEGLETVTRSGDDADFVFHLNHSEGDVSVDASGVELVTGEEATGTLVVPAGLVRVVRRPR</sequence>
<evidence type="ECO:0000256" key="4">
    <source>
        <dbReference type="ARBA" id="ARBA00022801"/>
    </source>
</evidence>
<dbReference type="Proteomes" id="UP000193711">
    <property type="component" value="Unassembled WGS sequence"/>
</dbReference>
<feature type="region of interest" description="Disordered" evidence="9">
    <location>
        <begin position="1"/>
        <end position="26"/>
    </location>
</feature>
<dbReference type="GO" id="GO:0004565">
    <property type="term" value="F:beta-galactosidase activity"/>
    <property type="evidence" value="ECO:0007669"/>
    <property type="project" value="UniProtKB-EC"/>
</dbReference>
<feature type="domain" description="Beta-galactosidase trimerisation" evidence="11">
    <location>
        <begin position="423"/>
        <end position="623"/>
    </location>
</feature>
<comment type="catalytic activity">
    <reaction evidence="1 6">
        <text>Hydrolysis of terminal non-reducing beta-D-galactose residues in beta-D-galactosides.</text>
        <dbReference type="EC" id="3.2.1.23"/>
    </reaction>
</comment>
<dbReference type="CDD" id="cd03143">
    <property type="entry name" value="A4_beta-galactosidase_middle_domain"/>
    <property type="match status" value="1"/>
</dbReference>
<evidence type="ECO:0000259" key="11">
    <source>
        <dbReference type="Pfam" id="PF08532"/>
    </source>
</evidence>
<dbReference type="EMBL" id="FXBM01000001">
    <property type="protein sequence ID" value="SMH31235.1"/>
    <property type="molecule type" value="Genomic_DNA"/>
</dbReference>
<comment type="similarity">
    <text evidence="2 6">Belongs to the glycosyl hydrolase 42 family.</text>
</comment>
<organism evidence="13 14">
    <name type="scientific">Rathayibacter oskolensis</name>
    <dbReference type="NCBI Taxonomy" id="1891671"/>
    <lineage>
        <taxon>Bacteria</taxon>
        <taxon>Bacillati</taxon>
        <taxon>Actinomycetota</taxon>
        <taxon>Actinomycetes</taxon>
        <taxon>Micrococcales</taxon>
        <taxon>Microbacteriaceae</taxon>
        <taxon>Rathayibacter</taxon>
    </lineage>
</organism>
<dbReference type="Pfam" id="PF08533">
    <property type="entry name" value="Glyco_hydro_42C"/>
    <property type="match status" value="1"/>
</dbReference>
<keyword evidence="5 6" id="KW-0326">Glycosidase</keyword>
<evidence type="ECO:0000256" key="8">
    <source>
        <dbReference type="PIRSR" id="PIRSR001084-2"/>
    </source>
</evidence>
<dbReference type="GO" id="GO:0006012">
    <property type="term" value="P:galactose metabolic process"/>
    <property type="evidence" value="ECO:0007669"/>
    <property type="project" value="InterPro"/>
</dbReference>
<dbReference type="Pfam" id="PF02449">
    <property type="entry name" value="Glyco_hydro_42"/>
    <property type="match status" value="1"/>
</dbReference>
<dbReference type="OrthoDB" id="9800974at2"/>
<evidence type="ECO:0000256" key="1">
    <source>
        <dbReference type="ARBA" id="ARBA00001412"/>
    </source>
</evidence>
<dbReference type="PIRSF" id="PIRSF001084">
    <property type="entry name" value="B-galactosidase"/>
    <property type="match status" value="1"/>
</dbReference>
<evidence type="ECO:0000256" key="3">
    <source>
        <dbReference type="ARBA" id="ARBA00012756"/>
    </source>
</evidence>
<protein>
    <recommendedName>
        <fullName evidence="3 6">Beta-galactosidase</fullName>
        <shortName evidence="6">Beta-gal</shortName>
        <ecNumber evidence="3 6">3.2.1.23</ecNumber>
    </recommendedName>
</protein>
<dbReference type="RefSeq" id="WP_085475062.1">
    <property type="nucleotide sequence ID" value="NZ_FXBM01000001.1"/>
</dbReference>
<dbReference type="GO" id="GO:0009341">
    <property type="term" value="C:beta-galactosidase complex"/>
    <property type="evidence" value="ECO:0007669"/>
    <property type="project" value="InterPro"/>
</dbReference>
<dbReference type="InterPro" id="IPR013738">
    <property type="entry name" value="Beta_galactosidase_Trimer"/>
</dbReference>
<dbReference type="InterPro" id="IPR017853">
    <property type="entry name" value="GH"/>
</dbReference>
<evidence type="ECO:0000313" key="14">
    <source>
        <dbReference type="Proteomes" id="UP000193711"/>
    </source>
</evidence>
<feature type="compositionally biased region" description="Low complexity" evidence="9">
    <location>
        <begin position="8"/>
        <end position="26"/>
    </location>
</feature>
<dbReference type="AlphaFoldDB" id="A0A1X7N1T2"/>
<dbReference type="PANTHER" id="PTHR36447:SF1">
    <property type="entry name" value="BETA-GALACTOSIDASE GANA"/>
    <property type="match status" value="1"/>
</dbReference>
<dbReference type="InterPro" id="IPR003476">
    <property type="entry name" value="Glyco_hydro_42"/>
</dbReference>
<dbReference type="PANTHER" id="PTHR36447">
    <property type="entry name" value="BETA-GALACTOSIDASE GANA"/>
    <property type="match status" value="1"/>
</dbReference>
<dbReference type="SUPFAM" id="SSF51445">
    <property type="entry name" value="(Trans)glycosidases"/>
    <property type="match status" value="1"/>
</dbReference>
<evidence type="ECO:0000256" key="6">
    <source>
        <dbReference type="PIRNR" id="PIRNR001084"/>
    </source>
</evidence>
<evidence type="ECO:0000256" key="2">
    <source>
        <dbReference type="ARBA" id="ARBA00005940"/>
    </source>
</evidence>
<evidence type="ECO:0000259" key="12">
    <source>
        <dbReference type="Pfam" id="PF08533"/>
    </source>
</evidence>
<dbReference type="Gene3D" id="3.20.20.80">
    <property type="entry name" value="Glycosidases"/>
    <property type="match status" value="1"/>
</dbReference>
<evidence type="ECO:0000256" key="7">
    <source>
        <dbReference type="PIRSR" id="PIRSR001084-1"/>
    </source>
</evidence>
<evidence type="ECO:0000259" key="10">
    <source>
        <dbReference type="Pfam" id="PF02449"/>
    </source>
</evidence>